<dbReference type="RefSeq" id="WP_184540636.1">
    <property type="nucleotide sequence ID" value="NZ_JACHMP010000001.1"/>
</dbReference>
<evidence type="ECO:0000256" key="1">
    <source>
        <dbReference type="SAM" id="Phobius"/>
    </source>
</evidence>
<comment type="caution">
    <text evidence="2">The sequence shown here is derived from an EMBL/GenBank/DDBJ whole genome shotgun (WGS) entry which is preliminary data.</text>
</comment>
<keyword evidence="3" id="KW-1185">Reference proteome</keyword>
<protein>
    <submittedName>
        <fullName evidence="2">Uncharacterized protein</fullName>
    </submittedName>
</protein>
<evidence type="ECO:0000313" key="2">
    <source>
        <dbReference type="EMBL" id="MBB5817489.1"/>
    </source>
</evidence>
<keyword evidence="1" id="KW-0812">Transmembrane</keyword>
<dbReference type="Proteomes" id="UP000540685">
    <property type="component" value="Unassembled WGS sequence"/>
</dbReference>
<organism evidence="2 3">
    <name type="scientific">Streptosporangium becharense</name>
    <dbReference type="NCBI Taxonomy" id="1816182"/>
    <lineage>
        <taxon>Bacteria</taxon>
        <taxon>Bacillati</taxon>
        <taxon>Actinomycetota</taxon>
        <taxon>Actinomycetes</taxon>
        <taxon>Streptosporangiales</taxon>
        <taxon>Streptosporangiaceae</taxon>
        <taxon>Streptosporangium</taxon>
    </lineage>
</organism>
<keyword evidence="1" id="KW-0472">Membrane</keyword>
<accession>A0A7W9IB64</accession>
<reference evidence="2 3" key="1">
    <citation type="submission" date="2020-08" db="EMBL/GenBank/DDBJ databases">
        <title>Sequencing the genomes of 1000 actinobacteria strains.</title>
        <authorList>
            <person name="Klenk H.-P."/>
        </authorList>
    </citation>
    <scope>NUCLEOTIDE SEQUENCE [LARGE SCALE GENOMIC DNA]</scope>
    <source>
        <strain evidence="2 3">DSM 46887</strain>
    </source>
</reference>
<feature type="transmembrane region" description="Helical" evidence="1">
    <location>
        <begin position="41"/>
        <end position="60"/>
    </location>
</feature>
<proteinExistence type="predicted"/>
<dbReference type="AlphaFoldDB" id="A0A7W9IB64"/>
<sequence>MNDRRESAPWAWGLLGGLTGLLTSLPLTTLLIYFLGPLVLVILPFVLTGLFLLVGVPGFLMSSQLRPFWRGWMIWTMGMICLSALWYWYLQQG</sequence>
<gene>
    <name evidence="2" type="ORF">F4562_000551</name>
</gene>
<evidence type="ECO:0000313" key="3">
    <source>
        <dbReference type="Proteomes" id="UP000540685"/>
    </source>
</evidence>
<name>A0A7W9IB64_9ACTN</name>
<feature type="transmembrane region" description="Helical" evidence="1">
    <location>
        <begin position="72"/>
        <end position="90"/>
    </location>
</feature>
<feature type="transmembrane region" description="Helical" evidence="1">
    <location>
        <begin position="12"/>
        <end position="35"/>
    </location>
</feature>
<dbReference type="EMBL" id="JACHMP010000001">
    <property type="protein sequence ID" value="MBB5817489.1"/>
    <property type="molecule type" value="Genomic_DNA"/>
</dbReference>
<keyword evidence="1" id="KW-1133">Transmembrane helix</keyword>